<evidence type="ECO:0000256" key="7">
    <source>
        <dbReference type="SAM" id="MobiDB-lite"/>
    </source>
</evidence>
<evidence type="ECO:0000256" key="4">
    <source>
        <dbReference type="ARBA" id="ARBA00022759"/>
    </source>
</evidence>
<keyword evidence="2" id="KW-0548">Nucleotidyltransferase</keyword>
<dbReference type="FunFam" id="3.30.420.10:FF:000032">
    <property type="entry name" value="Retrovirus-related Pol polyprotein from transposon 297-like Protein"/>
    <property type="match status" value="1"/>
</dbReference>
<gene>
    <name evidence="10" type="ORF">VITISV_015983</name>
</gene>
<sequence length="968" mass="110756">MSGFFTRFDDIFYGNNDMSIFEYLNVSQHFPLIAPLTPTTHIYDVDDVGDTDDPLGGQSECDSDTEDRKVTPISSSTELIDFGAPDQPREIRIGSSLSPDERSRLIDLLRSYLDVFAWSYEDMPGLDPTIVQHHLPILPHARPVKQKLRRLHPQWSLQVKEEIQKQLNVGFLSVVEYPEWLANVVPVPKKDGKVRVCVDFRDLNKASPKDDFPLPHIDMLVDSTAGHPMLSFMDGFSGYNQILMALEDMVKTSFITKWGTYCYRVMPFGLKNAGATYQRAATTLFHDMMHRDVEVYVDDMIVKSRDRVDHLAALQRIKECLLSPPVLAPPTPGCPLLLYLSVSDMALGCMLAQLDDLGKERAIYYLSKRMLEYECKYIMIERLCLAVVWATRRLRHYMTEYSVLLVSRLDPLRYLFDRLVLTGRLMRWLVLLTEFDIHYVTQKLVKGSIVADHLASLPISNDRSVDDDFPYEQIVSITSITGWRLYFDGAANQSGFGIGILLISPQGDHIPRSVRLAFFYHHRLTNNIVEYEACITGLETALDLGIRQLEIHGDSNLVIKHTQGIWRTWDEKLKPYHAYLDLLIDRFDVLRYIHLPRAENQFADALATLASLIVIPAGVNVRPLLIETRSAPAYCCLIGEIEDQIELPWYHDIYQFLSCGAYPESASTKDRRALRQLATRFVVCEDALVIIMFRPCICKSSDERVWGIDIIGKISPKSSSGHEYILVATDYFTKWVEAASYAKLTAARVAKFIRSHIICRYGVPHELISDKGVHFKGEVDTLIQEYGIQHHRSSAYKPQTNGAVEAANKNIKRILRKMVETSRDWSEKLPFALWAYRTSFRTSIGATPYSLVYGMEAVLPIEIEMRSLRLSLLDEKRLRAADHVQAYQRKMTRAFEKRVKPRKFQRGDLVLKVLRGLISNPRGKFRPSWSGPYVIRDLTQEGAAWLTDLDGNQFTEPVNVDQLKKFYA</sequence>
<reference evidence="10" key="1">
    <citation type="journal article" date="2007" name="PLoS ONE">
        <title>The first genome sequence of an elite grapevine cultivar (Pinot noir Vitis vinifera L.): coping with a highly heterozygous genome.</title>
        <authorList>
            <person name="Velasco R."/>
            <person name="Zharkikh A."/>
            <person name="Troggio M."/>
            <person name="Cartwright D.A."/>
            <person name="Cestaro A."/>
            <person name="Pruss D."/>
            <person name="Pindo M."/>
            <person name="FitzGerald L.M."/>
            <person name="Vezzulli S."/>
            <person name="Reid J."/>
            <person name="Malacarne G."/>
            <person name="Iliev D."/>
            <person name="Coppola G."/>
            <person name="Wardell B."/>
            <person name="Micheletti D."/>
            <person name="Macalma T."/>
            <person name="Facci M."/>
            <person name="Mitchell J.T."/>
            <person name="Perazzolli M."/>
            <person name="Eldredge G."/>
            <person name="Gatto P."/>
            <person name="Oyzerski R."/>
            <person name="Moretto M."/>
            <person name="Gutin N."/>
            <person name="Stefanini M."/>
            <person name="Chen Y."/>
            <person name="Segala C."/>
            <person name="Davenport C."/>
            <person name="Dematte L."/>
            <person name="Mraz A."/>
            <person name="Battilana J."/>
            <person name="Stormo K."/>
            <person name="Costa F."/>
            <person name="Tao Q."/>
            <person name="Si-Ammour A."/>
            <person name="Harkins T."/>
            <person name="Lackey A."/>
            <person name="Perbost C."/>
            <person name="Taillon B."/>
            <person name="Stella A."/>
            <person name="Solovyev V."/>
            <person name="Fawcett J.A."/>
            <person name="Sterck L."/>
            <person name="Vandepoele K."/>
            <person name="Grando S.M."/>
            <person name="Toppo S."/>
            <person name="Moser C."/>
            <person name="Lanchbury J."/>
            <person name="Bogden R."/>
            <person name="Skolnick M."/>
            <person name="Sgaramella V."/>
            <person name="Bhatnagar S.K."/>
            <person name="Fontana P."/>
            <person name="Gutin A."/>
            <person name="Van de Peer Y."/>
            <person name="Salamini F."/>
            <person name="Viola R."/>
        </authorList>
    </citation>
    <scope>NUCLEOTIDE SEQUENCE</scope>
</reference>
<dbReference type="InterPro" id="IPR041373">
    <property type="entry name" value="RT_RNaseH"/>
</dbReference>
<dbReference type="Pfam" id="PF00665">
    <property type="entry name" value="rve"/>
    <property type="match status" value="1"/>
</dbReference>
<dbReference type="SUPFAM" id="SSF56672">
    <property type="entry name" value="DNA/RNA polymerases"/>
    <property type="match status" value="1"/>
</dbReference>
<dbReference type="GO" id="GO:0003676">
    <property type="term" value="F:nucleic acid binding"/>
    <property type="evidence" value="ECO:0007669"/>
    <property type="project" value="InterPro"/>
</dbReference>
<evidence type="ECO:0000256" key="1">
    <source>
        <dbReference type="ARBA" id="ARBA00022679"/>
    </source>
</evidence>
<dbReference type="Gene3D" id="3.10.10.10">
    <property type="entry name" value="HIV Type 1 Reverse Transcriptase, subunit A, domain 1"/>
    <property type="match status" value="1"/>
</dbReference>
<dbReference type="InterPro" id="IPR043502">
    <property type="entry name" value="DNA/RNA_pol_sf"/>
</dbReference>
<dbReference type="Gene3D" id="3.30.420.10">
    <property type="entry name" value="Ribonuclease H-like superfamily/Ribonuclease H"/>
    <property type="match status" value="2"/>
</dbReference>
<keyword evidence="4" id="KW-0255">Endonuclease</keyword>
<dbReference type="InterPro" id="IPR043128">
    <property type="entry name" value="Rev_trsase/Diguanyl_cyclase"/>
</dbReference>
<dbReference type="PROSITE" id="PS50879">
    <property type="entry name" value="RNASE_H_1"/>
    <property type="match status" value="1"/>
</dbReference>
<dbReference type="Gene3D" id="3.30.70.270">
    <property type="match status" value="1"/>
</dbReference>
<evidence type="ECO:0000256" key="5">
    <source>
        <dbReference type="ARBA" id="ARBA00022801"/>
    </source>
</evidence>
<feature type="region of interest" description="Disordered" evidence="7">
    <location>
        <begin position="45"/>
        <end position="69"/>
    </location>
</feature>
<dbReference type="PROSITE" id="PS50994">
    <property type="entry name" value="INTEGRASE"/>
    <property type="match status" value="1"/>
</dbReference>
<dbReference type="GO" id="GO:0015074">
    <property type="term" value="P:DNA integration"/>
    <property type="evidence" value="ECO:0007669"/>
    <property type="project" value="InterPro"/>
</dbReference>
<dbReference type="InterPro" id="IPR000477">
    <property type="entry name" value="RT_dom"/>
</dbReference>
<evidence type="ECO:0000256" key="6">
    <source>
        <dbReference type="ARBA" id="ARBA00022918"/>
    </source>
</evidence>
<dbReference type="EMBL" id="AM453721">
    <property type="protein sequence ID" value="CAN65466.1"/>
    <property type="molecule type" value="Genomic_DNA"/>
</dbReference>
<name>A5BBR9_VITVI</name>
<protein>
    <submittedName>
        <fullName evidence="10">Uncharacterized protein</fullName>
    </submittedName>
</protein>
<dbReference type="CDD" id="cd01647">
    <property type="entry name" value="RT_LTR"/>
    <property type="match status" value="1"/>
</dbReference>
<dbReference type="Pfam" id="PF13456">
    <property type="entry name" value="RVT_3"/>
    <property type="match status" value="1"/>
</dbReference>
<evidence type="ECO:0000259" key="8">
    <source>
        <dbReference type="PROSITE" id="PS50879"/>
    </source>
</evidence>
<evidence type="ECO:0000256" key="2">
    <source>
        <dbReference type="ARBA" id="ARBA00022695"/>
    </source>
</evidence>
<dbReference type="GO" id="GO:0004523">
    <property type="term" value="F:RNA-DNA hybrid ribonuclease activity"/>
    <property type="evidence" value="ECO:0007669"/>
    <property type="project" value="InterPro"/>
</dbReference>
<dbReference type="SUPFAM" id="SSF53098">
    <property type="entry name" value="Ribonuclease H-like"/>
    <property type="match status" value="2"/>
</dbReference>
<dbReference type="InterPro" id="IPR012337">
    <property type="entry name" value="RNaseH-like_sf"/>
</dbReference>
<dbReference type="PANTHER" id="PTHR48475:SF1">
    <property type="entry name" value="RNASE H TYPE-1 DOMAIN-CONTAINING PROTEIN"/>
    <property type="match status" value="1"/>
</dbReference>
<dbReference type="Pfam" id="PF00078">
    <property type="entry name" value="RVT_1"/>
    <property type="match status" value="1"/>
</dbReference>
<dbReference type="CDD" id="cd09274">
    <property type="entry name" value="RNase_HI_RT_Ty3"/>
    <property type="match status" value="1"/>
</dbReference>
<organism evidence="10">
    <name type="scientific">Vitis vinifera</name>
    <name type="common">Grape</name>
    <dbReference type="NCBI Taxonomy" id="29760"/>
    <lineage>
        <taxon>Eukaryota</taxon>
        <taxon>Viridiplantae</taxon>
        <taxon>Streptophyta</taxon>
        <taxon>Embryophyta</taxon>
        <taxon>Tracheophyta</taxon>
        <taxon>Spermatophyta</taxon>
        <taxon>Magnoliopsida</taxon>
        <taxon>eudicotyledons</taxon>
        <taxon>Gunneridae</taxon>
        <taxon>Pentapetalae</taxon>
        <taxon>rosids</taxon>
        <taxon>Vitales</taxon>
        <taxon>Vitaceae</taxon>
        <taxon>Viteae</taxon>
        <taxon>Vitis</taxon>
    </lineage>
</organism>
<accession>A5BBR9</accession>
<feature type="domain" description="RNase H type-1" evidence="8">
    <location>
        <begin position="479"/>
        <end position="612"/>
    </location>
</feature>
<dbReference type="GO" id="GO:0003964">
    <property type="term" value="F:RNA-directed DNA polymerase activity"/>
    <property type="evidence" value="ECO:0007669"/>
    <property type="project" value="UniProtKB-KW"/>
</dbReference>
<dbReference type="InterPro" id="IPR002156">
    <property type="entry name" value="RNaseH_domain"/>
</dbReference>
<evidence type="ECO:0000259" key="9">
    <source>
        <dbReference type="PROSITE" id="PS50994"/>
    </source>
</evidence>
<dbReference type="InterPro" id="IPR001584">
    <property type="entry name" value="Integrase_cat-core"/>
</dbReference>
<dbReference type="CDD" id="cd09279">
    <property type="entry name" value="RNase_HI_like"/>
    <property type="match status" value="1"/>
</dbReference>
<dbReference type="PANTHER" id="PTHR48475">
    <property type="entry name" value="RIBONUCLEASE H"/>
    <property type="match status" value="1"/>
</dbReference>
<proteinExistence type="predicted"/>
<dbReference type="InterPro" id="IPR036397">
    <property type="entry name" value="RNaseH_sf"/>
</dbReference>
<feature type="domain" description="Integrase catalytic" evidence="9">
    <location>
        <begin position="691"/>
        <end position="856"/>
    </location>
</feature>
<keyword evidence="1" id="KW-0808">Transferase</keyword>
<evidence type="ECO:0000256" key="3">
    <source>
        <dbReference type="ARBA" id="ARBA00022722"/>
    </source>
</evidence>
<dbReference type="AlphaFoldDB" id="A5BBR9"/>
<keyword evidence="6" id="KW-0695">RNA-directed DNA polymerase</keyword>
<dbReference type="Pfam" id="PF17917">
    <property type="entry name" value="RT_RNaseH"/>
    <property type="match status" value="1"/>
</dbReference>
<keyword evidence="5" id="KW-0378">Hydrolase</keyword>
<evidence type="ECO:0000313" key="10">
    <source>
        <dbReference type="EMBL" id="CAN65466.1"/>
    </source>
</evidence>
<keyword evidence="3" id="KW-0540">Nuclease</keyword>